<name>A0A7S3P6P1_9STRA</name>
<gene>
    <name evidence="7" type="ORF">ACOF00016_LOCUS6423</name>
</gene>
<sequence length="490" mass="55699">MMVSNNDSNSSRSSSNNNSNNSSILEHSIDIYENERRWIGGGFSKKGLLPNDRRAYSTIDGSASWKTLEEAQEALLLPGSVYLENSTFTLSEEEPLWNYTRDFSSSAIAHKTIKQGALHWVRFRRLVRPKRLDPKSLFPHHANTIQQVVSKCEHADSQAIQQLATTLVEVVAYLSLLSSPHQLTDAAMLEAKRKVYELLRDDSTLPYRTENNTSTSSSSSHARLEHLRKALVDLANTERNKPKHVLSRIDFFANRHQDVSFRERCRDLVAGHFPERSTLTGWLIRLLDDGIFDMHCNQTNCGNVCPFFHVSCPNEGCSLTLSQKHVPEHDQVCAFKLLPCPCGDSIRRRDVARHRQDVCPLRDTSCPFFKVGCPKVCQAHELPDHVETDVGGHLLLMLNRMMEQQNVIRDLNGKVISLQEENLQLKRTLTADREASEKESKNFQTKVTELVKKVSNLENASRKEFKRIRDHSRERAKQASREASNAKSNG</sequence>
<accession>A0A7S3P6P1</accession>
<evidence type="ECO:0000256" key="4">
    <source>
        <dbReference type="PROSITE-ProRule" id="PRU00207"/>
    </source>
</evidence>
<protein>
    <recommendedName>
        <fullName evidence="6">TRAF-type domain-containing protein</fullName>
    </recommendedName>
</protein>
<dbReference type="PROSITE" id="PS50145">
    <property type="entry name" value="ZF_TRAF"/>
    <property type="match status" value="1"/>
</dbReference>
<evidence type="ECO:0000256" key="5">
    <source>
        <dbReference type="SAM" id="MobiDB-lite"/>
    </source>
</evidence>
<dbReference type="Gene3D" id="3.30.40.10">
    <property type="entry name" value="Zinc/RING finger domain, C3HC4 (zinc finger)"/>
    <property type="match status" value="1"/>
</dbReference>
<keyword evidence="2 4" id="KW-0863">Zinc-finger</keyword>
<dbReference type="PANTHER" id="PTHR10131:SF94">
    <property type="entry name" value="TNF RECEPTOR-ASSOCIATED FACTOR 4"/>
    <property type="match status" value="1"/>
</dbReference>
<dbReference type="PANTHER" id="PTHR10131">
    <property type="entry name" value="TNF RECEPTOR ASSOCIATED FACTOR"/>
    <property type="match status" value="1"/>
</dbReference>
<reference evidence="7" key="1">
    <citation type="submission" date="2021-01" db="EMBL/GenBank/DDBJ databases">
        <authorList>
            <person name="Corre E."/>
            <person name="Pelletier E."/>
            <person name="Niang G."/>
            <person name="Scheremetjew M."/>
            <person name="Finn R."/>
            <person name="Kale V."/>
            <person name="Holt S."/>
            <person name="Cochrane G."/>
            <person name="Meng A."/>
            <person name="Brown T."/>
            <person name="Cohen L."/>
        </authorList>
    </citation>
    <scope>NUCLEOTIDE SEQUENCE</scope>
    <source>
        <strain evidence="7">CCMP127</strain>
    </source>
</reference>
<dbReference type="EMBL" id="HBIM01007538">
    <property type="protein sequence ID" value="CAE0408698.1"/>
    <property type="molecule type" value="Transcribed_RNA"/>
</dbReference>
<proteinExistence type="predicted"/>
<keyword evidence="1 4" id="KW-0479">Metal-binding</keyword>
<dbReference type="AlphaFoldDB" id="A0A7S3P6P1"/>
<evidence type="ECO:0000256" key="2">
    <source>
        <dbReference type="ARBA" id="ARBA00022771"/>
    </source>
</evidence>
<dbReference type="SUPFAM" id="SSF49599">
    <property type="entry name" value="TRAF domain-like"/>
    <property type="match status" value="1"/>
</dbReference>
<keyword evidence="3 4" id="KW-0862">Zinc</keyword>
<feature type="compositionally biased region" description="Polar residues" evidence="5">
    <location>
        <begin position="481"/>
        <end position="490"/>
    </location>
</feature>
<feature type="region of interest" description="Disordered" evidence="5">
    <location>
        <begin position="462"/>
        <end position="490"/>
    </location>
</feature>
<feature type="domain" description="TRAF-type" evidence="6">
    <location>
        <begin position="329"/>
        <end position="373"/>
    </location>
</feature>
<evidence type="ECO:0000256" key="3">
    <source>
        <dbReference type="ARBA" id="ARBA00022833"/>
    </source>
</evidence>
<feature type="zinc finger region" description="TRAF-type" evidence="4">
    <location>
        <begin position="329"/>
        <end position="373"/>
    </location>
</feature>
<dbReference type="GO" id="GO:0008270">
    <property type="term" value="F:zinc ion binding"/>
    <property type="evidence" value="ECO:0007669"/>
    <property type="project" value="UniProtKB-KW"/>
</dbReference>
<dbReference type="InterPro" id="IPR001293">
    <property type="entry name" value="Znf_TRAF"/>
</dbReference>
<evidence type="ECO:0000259" key="6">
    <source>
        <dbReference type="PROSITE" id="PS50145"/>
    </source>
</evidence>
<evidence type="ECO:0000256" key="1">
    <source>
        <dbReference type="ARBA" id="ARBA00022723"/>
    </source>
</evidence>
<feature type="region of interest" description="Disordered" evidence="5">
    <location>
        <begin position="1"/>
        <end position="21"/>
    </location>
</feature>
<evidence type="ECO:0000313" key="7">
    <source>
        <dbReference type="EMBL" id="CAE0408698.1"/>
    </source>
</evidence>
<dbReference type="Pfam" id="PF02176">
    <property type="entry name" value="zf-TRAF"/>
    <property type="match status" value="1"/>
</dbReference>
<feature type="compositionally biased region" description="Basic and acidic residues" evidence="5">
    <location>
        <begin position="471"/>
        <end position="480"/>
    </location>
</feature>
<dbReference type="InterPro" id="IPR013083">
    <property type="entry name" value="Znf_RING/FYVE/PHD"/>
</dbReference>
<organism evidence="7">
    <name type="scientific">Amphora coffeiformis</name>
    <dbReference type="NCBI Taxonomy" id="265554"/>
    <lineage>
        <taxon>Eukaryota</taxon>
        <taxon>Sar</taxon>
        <taxon>Stramenopiles</taxon>
        <taxon>Ochrophyta</taxon>
        <taxon>Bacillariophyta</taxon>
        <taxon>Bacillariophyceae</taxon>
        <taxon>Bacillariophycidae</taxon>
        <taxon>Thalassiophysales</taxon>
        <taxon>Catenulaceae</taxon>
        <taxon>Amphora</taxon>
    </lineage>
</organism>